<dbReference type="AlphaFoldDB" id="A0A7S8HH94"/>
<protein>
    <recommendedName>
        <fullName evidence="3">DUF4367 domain-containing protein</fullName>
    </recommendedName>
</protein>
<dbReference type="RefSeq" id="WP_239672947.1">
    <property type="nucleotide sequence ID" value="NZ_CP049742.1"/>
</dbReference>
<gene>
    <name evidence="1" type="ORF">G8O30_15700</name>
</gene>
<dbReference type="Proteomes" id="UP000593626">
    <property type="component" value="Chromosome"/>
</dbReference>
<dbReference type="KEGG" id="mcui:G8O30_15700"/>
<accession>A0A7S8HH94</accession>
<sequence length="105" mass="12225">MFPVSISDYTIVVSNPYRPEQFEIELEGENGETFVVFSHEIEPEEFYDYRYSHGLKVEEVIVNGQMGHYPGNSVVRWMEGDELYTFVSGHAFSKETMIKIVESFQ</sequence>
<evidence type="ECO:0008006" key="3">
    <source>
        <dbReference type="Google" id="ProtNLM"/>
    </source>
</evidence>
<evidence type="ECO:0000313" key="2">
    <source>
        <dbReference type="Proteomes" id="UP000593626"/>
    </source>
</evidence>
<evidence type="ECO:0000313" key="1">
    <source>
        <dbReference type="EMBL" id="QPC48260.1"/>
    </source>
</evidence>
<keyword evidence="2" id="KW-1185">Reference proteome</keyword>
<proteinExistence type="predicted"/>
<reference evidence="1 2" key="1">
    <citation type="submission" date="2019-07" db="EMBL/GenBank/DDBJ databases">
        <title>Genome sequence of 2 isolates from Red Sea Mangroves.</title>
        <authorList>
            <person name="Sefrji F."/>
            <person name="Michoud G."/>
            <person name="Merlino G."/>
            <person name="Daffonchio D."/>
        </authorList>
    </citation>
    <scope>NUCLEOTIDE SEQUENCE [LARGE SCALE GENOMIC DNA]</scope>
    <source>
        <strain evidence="1 2">R1DC41</strain>
    </source>
</reference>
<name>A0A7S8HH94_9BACI</name>
<organism evidence="1 2">
    <name type="scientific">Mangrovibacillus cuniculi</name>
    <dbReference type="NCBI Taxonomy" id="2593652"/>
    <lineage>
        <taxon>Bacteria</taxon>
        <taxon>Bacillati</taxon>
        <taxon>Bacillota</taxon>
        <taxon>Bacilli</taxon>
        <taxon>Bacillales</taxon>
        <taxon>Bacillaceae</taxon>
        <taxon>Mangrovibacillus</taxon>
    </lineage>
</organism>
<dbReference type="EMBL" id="CP049742">
    <property type="protein sequence ID" value="QPC48260.1"/>
    <property type="molecule type" value="Genomic_DNA"/>
</dbReference>